<name>A0A919ADV8_9ACTN</name>
<reference evidence="1" key="2">
    <citation type="submission" date="2020-09" db="EMBL/GenBank/DDBJ databases">
        <authorList>
            <person name="Sun Q."/>
            <person name="Ohkuma M."/>
        </authorList>
    </citation>
    <scope>NUCLEOTIDE SEQUENCE</scope>
    <source>
        <strain evidence="1">JCM 4477</strain>
    </source>
</reference>
<proteinExistence type="predicted"/>
<protein>
    <submittedName>
        <fullName evidence="1">Uncharacterized protein</fullName>
    </submittedName>
</protein>
<comment type="caution">
    <text evidence="1">The sequence shown here is derived from an EMBL/GenBank/DDBJ whole genome shotgun (WGS) entry which is preliminary data.</text>
</comment>
<dbReference type="RefSeq" id="WP_190204307.1">
    <property type="nucleotide sequence ID" value="NZ_BNBI01000005.1"/>
</dbReference>
<evidence type="ECO:0000313" key="2">
    <source>
        <dbReference type="Proteomes" id="UP000630718"/>
    </source>
</evidence>
<dbReference type="EMBL" id="BNBI01000005">
    <property type="protein sequence ID" value="GHE99835.1"/>
    <property type="molecule type" value="Genomic_DNA"/>
</dbReference>
<keyword evidence="2" id="KW-1185">Reference proteome</keyword>
<dbReference type="Proteomes" id="UP000630718">
    <property type="component" value="Unassembled WGS sequence"/>
</dbReference>
<evidence type="ECO:0000313" key="1">
    <source>
        <dbReference type="EMBL" id="GHE99835.1"/>
    </source>
</evidence>
<dbReference type="AlphaFoldDB" id="A0A919ADV8"/>
<organism evidence="1 2">
    <name type="scientific">Streptomyces fumanus</name>
    <dbReference type="NCBI Taxonomy" id="67302"/>
    <lineage>
        <taxon>Bacteria</taxon>
        <taxon>Bacillati</taxon>
        <taxon>Actinomycetota</taxon>
        <taxon>Actinomycetes</taxon>
        <taxon>Kitasatosporales</taxon>
        <taxon>Streptomycetaceae</taxon>
        <taxon>Streptomyces</taxon>
    </lineage>
</organism>
<sequence>MGGVMSGEECGRTGMRRALLVPLVAVALAGCSLLGRDATPCGQADADSRVSAVWRSADFGGPDAVTVRLCVDDTCEARSSGDPGDPFTSLAVRLPDDVGAVAVPVRLTVTSARGGDTVVEDSVRAELTEQHPNGRTCPPTAWTATFRAHPEKGLTSPEGLALQD</sequence>
<reference evidence="1" key="1">
    <citation type="journal article" date="2014" name="Int. J. Syst. Evol. Microbiol.">
        <title>Complete genome sequence of Corynebacterium casei LMG S-19264T (=DSM 44701T), isolated from a smear-ripened cheese.</title>
        <authorList>
            <consortium name="US DOE Joint Genome Institute (JGI-PGF)"/>
            <person name="Walter F."/>
            <person name="Albersmeier A."/>
            <person name="Kalinowski J."/>
            <person name="Ruckert C."/>
        </authorList>
    </citation>
    <scope>NUCLEOTIDE SEQUENCE</scope>
    <source>
        <strain evidence="1">JCM 4477</strain>
    </source>
</reference>
<accession>A0A919ADV8</accession>
<gene>
    <name evidence="1" type="ORF">GCM10018772_25370</name>
</gene>